<evidence type="ECO:0000256" key="6">
    <source>
        <dbReference type="ARBA" id="ARBA00023054"/>
    </source>
</evidence>
<dbReference type="AlphaFoldDB" id="A0AAV7KFH4"/>
<evidence type="ECO:0000256" key="2">
    <source>
        <dbReference type="ARBA" id="ARBA00010916"/>
    </source>
</evidence>
<keyword evidence="12" id="KW-1185">Reference proteome</keyword>
<keyword evidence="8" id="KW-0539">Nucleus</keyword>
<comment type="similarity">
    <text evidence="2 9">Belongs to the EAF6 family.</text>
</comment>
<dbReference type="Proteomes" id="UP001165289">
    <property type="component" value="Unassembled WGS sequence"/>
</dbReference>
<keyword evidence="5 9" id="KW-0805">Transcription regulation</keyword>
<evidence type="ECO:0000256" key="1">
    <source>
        <dbReference type="ARBA" id="ARBA00004123"/>
    </source>
</evidence>
<gene>
    <name evidence="11" type="ORF">LOD99_15020</name>
</gene>
<feature type="compositionally biased region" description="Basic residues" evidence="10">
    <location>
        <begin position="153"/>
        <end position="163"/>
    </location>
</feature>
<dbReference type="GO" id="GO:0006325">
    <property type="term" value="P:chromatin organization"/>
    <property type="evidence" value="ECO:0007669"/>
    <property type="project" value="UniProtKB-KW"/>
</dbReference>
<dbReference type="PANTHER" id="PTHR13476">
    <property type="entry name" value="CHROMATIN MODIFICATION-RELATED PROTEIN MEAF6"/>
    <property type="match status" value="1"/>
</dbReference>
<comment type="caution">
    <text evidence="11">The sequence shown here is derived from an EMBL/GenBank/DDBJ whole genome shotgun (WGS) entry which is preliminary data.</text>
</comment>
<evidence type="ECO:0000256" key="8">
    <source>
        <dbReference type="ARBA" id="ARBA00023242"/>
    </source>
</evidence>
<dbReference type="Pfam" id="PF09340">
    <property type="entry name" value="NuA4"/>
    <property type="match status" value="1"/>
</dbReference>
<evidence type="ECO:0000256" key="10">
    <source>
        <dbReference type="SAM" id="MobiDB-lite"/>
    </source>
</evidence>
<organism evidence="11 12">
    <name type="scientific">Oopsacas minuta</name>
    <dbReference type="NCBI Taxonomy" id="111878"/>
    <lineage>
        <taxon>Eukaryota</taxon>
        <taxon>Metazoa</taxon>
        <taxon>Porifera</taxon>
        <taxon>Hexactinellida</taxon>
        <taxon>Hexasterophora</taxon>
        <taxon>Lyssacinosida</taxon>
        <taxon>Leucopsacidae</taxon>
        <taxon>Oopsacas</taxon>
    </lineage>
</organism>
<feature type="compositionally biased region" description="Polar residues" evidence="10">
    <location>
        <begin position="141"/>
        <end position="151"/>
    </location>
</feature>
<evidence type="ECO:0000313" key="11">
    <source>
        <dbReference type="EMBL" id="KAI6659349.1"/>
    </source>
</evidence>
<name>A0AAV7KFH4_9METZ</name>
<evidence type="ECO:0000256" key="4">
    <source>
        <dbReference type="ARBA" id="ARBA00022853"/>
    </source>
</evidence>
<keyword evidence="7 9" id="KW-0804">Transcription</keyword>
<dbReference type="GO" id="GO:0000123">
    <property type="term" value="C:histone acetyltransferase complex"/>
    <property type="evidence" value="ECO:0007669"/>
    <property type="project" value="InterPro"/>
</dbReference>
<dbReference type="InterPro" id="IPR015418">
    <property type="entry name" value="Eaf6"/>
</dbReference>
<evidence type="ECO:0000256" key="3">
    <source>
        <dbReference type="ARBA" id="ARBA00019141"/>
    </source>
</evidence>
<dbReference type="EMBL" id="JAKMXF010000066">
    <property type="protein sequence ID" value="KAI6659349.1"/>
    <property type="molecule type" value="Genomic_DNA"/>
</dbReference>
<reference evidence="11 12" key="1">
    <citation type="journal article" date="2023" name="BMC Biol.">
        <title>The compact genome of the sponge Oopsacas minuta (Hexactinellida) is lacking key metazoan core genes.</title>
        <authorList>
            <person name="Santini S."/>
            <person name="Schenkelaars Q."/>
            <person name="Jourda C."/>
            <person name="Duchesne M."/>
            <person name="Belahbib H."/>
            <person name="Rocher C."/>
            <person name="Selva M."/>
            <person name="Riesgo A."/>
            <person name="Vervoort M."/>
            <person name="Leys S.P."/>
            <person name="Kodjabachian L."/>
            <person name="Le Bivic A."/>
            <person name="Borchiellini C."/>
            <person name="Claverie J.M."/>
            <person name="Renard E."/>
        </authorList>
    </citation>
    <scope>NUCLEOTIDE SEQUENCE [LARGE SCALE GENOMIC DNA]</scope>
    <source>
        <strain evidence="11">SPO-2</strain>
    </source>
</reference>
<evidence type="ECO:0000313" key="12">
    <source>
        <dbReference type="Proteomes" id="UP001165289"/>
    </source>
</evidence>
<evidence type="ECO:0000256" key="9">
    <source>
        <dbReference type="RuleBase" id="RU368022"/>
    </source>
</evidence>
<sequence length="163" mass="18491">MATNNVDSDTNVKTTQNSELGDCRKELLDLIQKKHDLELNLISLEKQIYKFEESYLDETQAFGNVIKGWDNYLTSNLKSSGSSQKADRKVKKWKDSDRLFSKSSVTYEYALRAPTATPQGKENRFLDDSILGRKIDISSQLSLTPTGSPYNKSSKKSLKRISK</sequence>
<protein>
    <recommendedName>
        <fullName evidence="3">Chromatin modification-related protein MEAF6</fullName>
    </recommendedName>
</protein>
<evidence type="ECO:0000256" key="5">
    <source>
        <dbReference type="ARBA" id="ARBA00023015"/>
    </source>
</evidence>
<keyword evidence="4" id="KW-0156">Chromatin regulator</keyword>
<accession>A0AAV7KFH4</accession>
<dbReference type="GO" id="GO:0005634">
    <property type="term" value="C:nucleus"/>
    <property type="evidence" value="ECO:0007669"/>
    <property type="project" value="UniProtKB-SubCell"/>
</dbReference>
<proteinExistence type="inferred from homology"/>
<comment type="subcellular location">
    <subcellularLocation>
        <location evidence="1">Nucleus</location>
    </subcellularLocation>
</comment>
<feature type="region of interest" description="Disordered" evidence="10">
    <location>
        <begin position="141"/>
        <end position="163"/>
    </location>
</feature>
<evidence type="ECO:0000256" key="7">
    <source>
        <dbReference type="ARBA" id="ARBA00023163"/>
    </source>
</evidence>
<keyword evidence="6" id="KW-0175">Coiled coil</keyword>